<keyword evidence="1" id="KW-0032">Aminotransferase</keyword>
<dbReference type="SUPFAM" id="SSF53383">
    <property type="entry name" value="PLP-dependent transferases"/>
    <property type="match status" value="1"/>
</dbReference>
<accession>A0ABU6NBY7</accession>
<keyword evidence="2" id="KW-1185">Reference proteome</keyword>
<dbReference type="InterPro" id="IPR015422">
    <property type="entry name" value="PyrdxlP-dep_Trfase_small"/>
</dbReference>
<dbReference type="EMBL" id="JARMQG010000214">
    <property type="protein sequence ID" value="MED3563736.1"/>
    <property type="molecule type" value="Genomic_DNA"/>
</dbReference>
<evidence type="ECO:0000313" key="2">
    <source>
        <dbReference type="Proteomes" id="UP001330749"/>
    </source>
</evidence>
<name>A0ABU6NBY7_9BACI</name>
<proteinExistence type="predicted"/>
<evidence type="ECO:0000313" key="1">
    <source>
        <dbReference type="EMBL" id="MED3563736.1"/>
    </source>
</evidence>
<reference evidence="1 2" key="1">
    <citation type="submission" date="2023-03" db="EMBL/GenBank/DDBJ databases">
        <title>Bacillus Genome Sequencing.</title>
        <authorList>
            <person name="Dunlap C."/>
        </authorList>
    </citation>
    <scope>NUCLEOTIDE SEQUENCE [LARGE SCALE GENOMIC DNA]</scope>
    <source>
        <strain evidence="1 2">B-14544</strain>
    </source>
</reference>
<feature type="non-terminal residue" evidence="1">
    <location>
        <position position="1"/>
    </location>
</feature>
<dbReference type="Gene3D" id="3.90.1150.10">
    <property type="entry name" value="Aspartate Aminotransferase, domain 1"/>
    <property type="match status" value="1"/>
</dbReference>
<sequence>QGSGLHILIRPNNGLNEQELIDKAAQFSIKVYSVSPYGKNDDKTVLLGFAALTEEDIVEAVKLLAKAWFH</sequence>
<gene>
    <name evidence="1" type="ORF">P4447_15025</name>
</gene>
<keyword evidence="1" id="KW-0808">Transferase</keyword>
<protein>
    <submittedName>
        <fullName evidence="1">PLP-dependent aminotransferase family protein</fullName>
    </submittedName>
</protein>
<dbReference type="GO" id="GO:0008483">
    <property type="term" value="F:transaminase activity"/>
    <property type="evidence" value="ECO:0007669"/>
    <property type="project" value="UniProtKB-KW"/>
</dbReference>
<dbReference type="InterPro" id="IPR015424">
    <property type="entry name" value="PyrdxlP-dep_Trfase"/>
</dbReference>
<dbReference type="Proteomes" id="UP001330749">
    <property type="component" value="Unassembled WGS sequence"/>
</dbReference>
<comment type="caution">
    <text evidence="1">The sequence shown here is derived from an EMBL/GenBank/DDBJ whole genome shotgun (WGS) entry which is preliminary data.</text>
</comment>
<organism evidence="1 2">
    <name type="scientific">Bacillus xiapuensis</name>
    <dbReference type="NCBI Taxonomy" id="2014075"/>
    <lineage>
        <taxon>Bacteria</taxon>
        <taxon>Bacillati</taxon>
        <taxon>Bacillota</taxon>
        <taxon>Bacilli</taxon>
        <taxon>Bacillales</taxon>
        <taxon>Bacillaceae</taxon>
        <taxon>Bacillus</taxon>
    </lineage>
</organism>